<dbReference type="RefSeq" id="WP_344794333.1">
    <property type="nucleotide sequence ID" value="NZ_BAABBN010000002.1"/>
</dbReference>
<evidence type="ECO:0000313" key="2">
    <source>
        <dbReference type="EMBL" id="GAA3910074.1"/>
    </source>
</evidence>
<keyword evidence="1" id="KW-0812">Transmembrane</keyword>
<reference evidence="3" key="1">
    <citation type="journal article" date="2019" name="Int. J. Syst. Evol. Microbiol.">
        <title>The Global Catalogue of Microorganisms (GCM) 10K type strain sequencing project: providing services to taxonomists for standard genome sequencing and annotation.</title>
        <authorList>
            <consortium name="The Broad Institute Genomics Platform"/>
            <consortium name="The Broad Institute Genome Sequencing Center for Infectious Disease"/>
            <person name="Wu L."/>
            <person name="Ma J."/>
        </authorList>
    </citation>
    <scope>NUCLEOTIDE SEQUENCE [LARGE SCALE GENOMIC DNA]</scope>
    <source>
        <strain evidence="3">JCM 17551</strain>
    </source>
</reference>
<protein>
    <submittedName>
        <fullName evidence="2">Type IV pilin protein</fullName>
    </submittedName>
</protein>
<dbReference type="NCBIfam" id="TIGR02532">
    <property type="entry name" value="IV_pilin_GFxxxE"/>
    <property type="match status" value="1"/>
</dbReference>
<comment type="caution">
    <text evidence="2">The sequence shown here is derived from an EMBL/GenBank/DDBJ whole genome shotgun (WGS) entry which is preliminary data.</text>
</comment>
<gene>
    <name evidence="2" type="ORF">GCM10022277_00940</name>
</gene>
<accession>A0ABP7LWK0</accession>
<keyword evidence="1" id="KW-1133">Transmembrane helix</keyword>
<evidence type="ECO:0000256" key="1">
    <source>
        <dbReference type="SAM" id="Phobius"/>
    </source>
</evidence>
<dbReference type="InterPro" id="IPR012902">
    <property type="entry name" value="N_methyl_site"/>
</dbReference>
<feature type="transmembrane region" description="Helical" evidence="1">
    <location>
        <begin position="7"/>
        <end position="31"/>
    </location>
</feature>
<sequence>MKQVQKGFTLIELMIVVAIIGILAAVAIPAYNGYITSSRLEAVEGNMEVAMRLVKNESAKVAGGGTSVNIVATLNEGNKKAVANPSLDAFKGSAVVAADTGQVGIVGLTGGLATLGAAMSISGTDADGNVLTPITFTTVN</sequence>
<keyword evidence="3" id="KW-1185">Reference proteome</keyword>
<evidence type="ECO:0000313" key="3">
    <source>
        <dbReference type="Proteomes" id="UP001501565"/>
    </source>
</evidence>
<dbReference type="InterPro" id="IPR045584">
    <property type="entry name" value="Pilin-like"/>
</dbReference>
<proteinExistence type="predicted"/>
<dbReference type="PROSITE" id="PS00409">
    <property type="entry name" value="PROKAR_NTER_METHYL"/>
    <property type="match status" value="1"/>
</dbReference>
<organism evidence="2 3">
    <name type="scientific">Litoribacillus peritrichatus</name>
    <dbReference type="NCBI Taxonomy" id="718191"/>
    <lineage>
        <taxon>Bacteria</taxon>
        <taxon>Pseudomonadati</taxon>
        <taxon>Pseudomonadota</taxon>
        <taxon>Gammaproteobacteria</taxon>
        <taxon>Oceanospirillales</taxon>
        <taxon>Oceanospirillaceae</taxon>
        <taxon>Litoribacillus</taxon>
    </lineage>
</organism>
<dbReference type="PANTHER" id="PTHR30093">
    <property type="entry name" value="GENERAL SECRETION PATHWAY PROTEIN G"/>
    <property type="match status" value="1"/>
</dbReference>
<dbReference type="Pfam" id="PF07963">
    <property type="entry name" value="N_methyl"/>
    <property type="match status" value="1"/>
</dbReference>
<name>A0ABP7LWK0_9GAMM</name>
<keyword evidence="1" id="KW-0472">Membrane</keyword>
<dbReference type="Gene3D" id="3.30.700.10">
    <property type="entry name" value="Glycoprotein, Type 4 Pilin"/>
    <property type="match status" value="1"/>
</dbReference>
<dbReference type="Proteomes" id="UP001501565">
    <property type="component" value="Unassembled WGS sequence"/>
</dbReference>
<dbReference type="SUPFAM" id="SSF54523">
    <property type="entry name" value="Pili subunits"/>
    <property type="match status" value="1"/>
</dbReference>
<dbReference type="EMBL" id="BAABBN010000002">
    <property type="protein sequence ID" value="GAA3910074.1"/>
    <property type="molecule type" value="Genomic_DNA"/>
</dbReference>